<dbReference type="AlphaFoldDB" id="A0A834DC39"/>
<evidence type="ECO:0000313" key="2">
    <source>
        <dbReference type="EMBL" id="KAF6075066.1"/>
    </source>
</evidence>
<protein>
    <submittedName>
        <fullName evidence="2">Uncharacterized protein</fullName>
    </submittedName>
</protein>
<accession>A0A834DC39</accession>
<sequence length="130" mass="13716">MSESAPSFPLSLYSPSCLCELRRLRSQRCQGTNPLLLFLRSDGPGRENPAPATRAARTRLPWQRRDSASSIRASLTTPAGAPRARAGADGSQGAPAGAPRSSSFCSSTEDLPVRGFHGDDRGLPAAPRVA</sequence>
<feature type="compositionally biased region" description="Polar residues" evidence="1">
    <location>
        <begin position="100"/>
        <end position="109"/>
    </location>
</feature>
<feature type="compositionally biased region" description="Low complexity" evidence="1">
    <location>
        <begin position="76"/>
        <end position="88"/>
    </location>
</feature>
<reference evidence="2 3" key="1">
    <citation type="journal article" date="2020" name="Nature">
        <title>Six reference-quality genomes reveal evolution of bat adaptations.</title>
        <authorList>
            <person name="Jebb D."/>
            <person name="Huang Z."/>
            <person name="Pippel M."/>
            <person name="Hughes G.M."/>
            <person name="Lavrichenko K."/>
            <person name="Devanna P."/>
            <person name="Winkler S."/>
            <person name="Jermiin L.S."/>
            <person name="Skirmuntt E.C."/>
            <person name="Katzourakis A."/>
            <person name="Burkitt-Gray L."/>
            <person name="Ray D.A."/>
            <person name="Sullivan K.A.M."/>
            <person name="Roscito J.G."/>
            <person name="Kirilenko B.M."/>
            <person name="Davalos L.M."/>
            <person name="Corthals A.P."/>
            <person name="Power M.L."/>
            <person name="Jones G."/>
            <person name="Ransome R.D."/>
            <person name="Dechmann D.K.N."/>
            <person name="Locatelli A.G."/>
            <person name="Puechmaille S.J."/>
            <person name="Fedrigo O."/>
            <person name="Jarvis E.D."/>
            <person name="Hiller M."/>
            <person name="Vernes S.C."/>
            <person name="Myers E.W."/>
            <person name="Teeling E.C."/>
        </authorList>
    </citation>
    <scope>NUCLEOTIDE SEQUENCE [LARGE SCALE GENOMIC DNA]</scope>
    <source>
        <strain evidence="2">Bat1K_MPI-CBG_1</strain>
    </source>
</reference>
<proteinExistence type="predicted"/>
<comment type="caution">
    <text evidence="2">The sequence shown here is derived from an EMBL/GenBank/DDBJ whole genome shotgun (WGS) entry which is preliminary data.</text>
</comment>
<evidence type="ECO:0000256" key="1">
    <source>
        <dbReference type="SAM" id="MobiDB-lite"/>
    </source>
</evidence>
<dbReference type="EMBL" id="JABVXQ010000015">
    <property type="protein sequence ID" value="KAF6075066.1"/>
    <property type="molecule type" value="Genomic_DNA"/>
</dbReference>
<dbReference type="Proteomes" id="UP000664940">
    <property type="component" value="Unassembled WGS sequence"/>
</dbReference>
<organism evidence="2 3">
    <name type="scientific">Phyllostomus discolor</name>
    <name type="common">pale spear-nosed bat</name>
    <dbReference type="NCBI Taxonomy" id="89673"/>
    <lineage>
        <taxon>Eukaryota</taxon>
        <taxon>Metazoa</taxon>
        <taxon>Chordata</taxon>
        <taxon>Craniata</taxon>
        <taxon>Vertebrata</taxon>
        <taxon>Euteleostomi</taxon>
        <taxon>Mammalia</taxon>
        <taxon>Eutheria</taxon>
        <taxon>Laurasiatheria</taxon>
        <taxon>Chiroptera</taxon>
        <taxon>Yangochiroptera</taxon>
        <taxon>Phyllostomidae</taxon>
        <taxon>Phyllostominae</taxon>
        <taxon>Phyllostomus</taxon>
    </lineage>
</organism>
<feature type="compositionally biased region" description="Low complexity" evidence="1">
    <location>
        <begin position="49"/>
        <end position="59"/>
    </location>
</feature>
<feature type="region of interest" description="Disordered" evidence="1">
    <location>
        <begin position="38"/>
        <end position="130"/>
    </location>
</feature>
<name>A0A834DC39_9CHIR</name>
<evidence type="ECO:0000313" key="3">
    <source>
        <dbReference type="Proteomes" id="UP000664940"/>
    </source>
</evidence>
<gene>
    <name evidence="2" type="ORF">HJG60_009464</name>
</gene>